<evidence type="ECO:0000313" key="2">
    <source>
        <dbReference type="EMBL" id="AKU94829.1"/>
    </source>
</evidence>
<dbReference type="RefSeq" id="WP_146646374.1">
    <property type="nucleotide sequence ID" value="NZ_CP012333.1"/>
</dbReference>
<dbReference type="Pfam" id="PF02780">
    <property type="entry name" value="Transketolase_C"/>
    <property type="match status" value="1"/>
</dbReference>
<protein>
    <submittedName>
        <fullName evidence="2">Transketolase</fullName>
    </submittedName>
</protein>
<dbReference type="InterPro" id="IPR009014">
    <property type="entry name" value="Transketo_C/PFOR_II"/>
</dbReference>
<dbReference type="PANTHER" id="PTHR43825:SF5">
    <property type="entry name" value="HYPOTHETICAL TRANSKETOLASE FAMILY PROTEIN"/>
    <property type="match status" value="1"/>
</dbReference>
<reference evidence="2 3" key="1">
    <citation type="submission" date="2015-08" db="EMBL/GenBank/DDBJ databases">
        <authorList>
            <person name="Babu N.S."/>
            <person name="Beckwith C.J."/>
            <person name="Beseler K.G."/>
            <person name="Brison A."/>
            <person name="Carone J.V."/>
            <person name="Caskin T.P."/>
            <person name="Diamond M."/>
            <person name="Durham M.E."/>
            <person name="Foxe J.M."/>
            <person name="Go M."/>
            <person name="Henderson B.A."/>
            <person name="Jones I.B."/>
            <person name="McGettigan J.A."/>
            <person name="Micheletti S.J."/>
            <person name="Nasrallah M.E."/>
            <person name="Ortiz D."/>
            <person name="Piller C.R."/>
            <person name="Privatt S.R."/>
            <person name="Schneider S.L."/>
            <person name="Sharp S."/>
            <person name="Smith T.C."/>
            <person name="Stanton J.D."/>
            <person name="Ullery H.E."/>
            <person name="Wilson R.J."/>
            <person name="Serrano M.G."/>
            <person name="Buck G."/>
            <person name="Lee V."/>
            <person name="Wang Y."/>
            <person name="Carvalho R."/>
            <person name="Voegtly L."/>
            <person name="Shi R."/>
            <person name="Duckworth R."/>
            <person name="Johnson A."/>
            <person name="Loviza R."/>
            <person name="Walstead R."/>
            <person name="Shah Z."/>
            <person name="Kiflezghi M."/>
            <person name="Wade K."/>
            <person name="Ball S.L."/>
            <person name="Bradley K.W."/>
            <person name="Asai D.J."/>
            <person name="Bowman C.A."/>
            <person name="Russell D.A."/>
            <person name="Pope W.H."/>
            <person name="Jacobs-Sera D."/>
            <person name="Hendrix R.W."/>
            <person name="Hatfull G.F."/>
        </authorList>
    </citation>
    <scope>NUCLEOTIDE SEQUENCE [LARGE SCALE GENOMIC DNA]</scope>
    <source>
        <strain evidence="2 3">DSM 27648</strain>
    </source>
</reference>
<sequence>MRVQFVDAVARELSNDARSVFLTGDLGFNALEGLQNQLGPRFLNVGVAEQNMMGVAAGMALTGLRPWAYSIAPFATYRCLEQIRNDICLHQLPVRVVGNGGGYTYGIMGSTHHALEDLGALKPLPNMHLYFPCSNNHVAAAVRQMADLADPAYLRLAISGFADDRPALSEHPTTLTRRYAERPGARSRGLTIVAAGHAAQIVNRMSKPTEDAEIDIFGIARFPLDLGLDRDLRESVRATRRVLFVEEHYASGGIGESFAAAVAADVDAFSVMSAEYRKGQRYGSAAFHLNQSGLTPETVTNAARAMLG</sequence>
<dbReference type="InterPro" id="IPR029061">
    <property type="entry name" value="THDP-binding"/>
</dbReference>
<dbReference type="STRING" id="1391654.AKJ09_01493"/>
<dbReference type="Gene3D" id="3.40.50.970">
    <property type="match status" value="1"/>
</dbReference>
<proteinExistence type="predicted"/>
<dbReference type="Pfam" id="PF02779">
    <property type="entry name" value="Transket_pyr"/>
    <property type="match status" value="1"/>
</dbReference>
<name>A0A0K1PNY4_9BACT</name>
<dbReference type="InterPro" id="IPR033248">
    <property type="entry name" value="Transketolase_C"/>
</dbReference>
<evidence type="ECO:0000313" key="3">
    <source>
        <dbReference type="Proteomes" id="UP000064967"/>
    </source>
</evidence>
<dbReference type="EMBL" id="CP012333">
    <property type="protein sequence ID" value="AKU94829.1"/>
    <property type="molecule type" value="Genomic_DNA"/>
</dbReference>
<feature type="domain" description="Transketolase-like pyrimidine-binding" evidence="1">
    <location>
        <begin position="1"/>
        <end position="163"/>
    </location>
</feature>
<dbReference type="AlphaFoldDB" id="A0A0K1PNY4"/>
<dbReference type="PANTHER" id="PTHR43825">
    <property type="entry name" value="PYRUVATE DEHYDROGENASE E1 COMPONENT"/>
    <property type="match status" value="1"/>
</dbReference>
<dbReference type="SUPFAM" id="SSF52518">
    <property type="entry name" value="Thiamin diphosphate-binding fold (THDP-binding)"/>
    <property type="match status" value="1"/>
</dbReference>
<keyword evidence="3" id="KW-1185">Reference proteome</keyword>
<dbReference type="CDD" id="cd07033">
    <property type="entry name" value="TPP_PYR_DXS_TK_like"/>
    <property type="match status" value="1"/>
</dbReference>
<evidence type="ECO:0000259" key="1">
    <source>
        <dbReference type="SMART" id="SM00861"/>
    </source>
</evidence>
<dbReference type="PATRIC" id="fig|1391654.3.peg.1508"/>
<dbReference type="InterPro" id="IPR051157">
    <property type="entry name" value="PDH/Transketolase"/>
</dbReference>
<accession>A0A0K1PNY4</accession>
<dbReference type="Gene3D" id="3.40.50.920">
    <property type="match status" value="1"/>
</dbReference>
<dbReference type="KEGG" id="llu:AKJ09_01493"/>
<dbReference type="OrthoDB" id="9803371at2"/>
<dbReference type="InterPro" id="IPR005475">
    <property type="entry name" value="Transketolase-like_Pyr-bd"/>
</dbReference>
<dbReference type="SMART" id="SM00861">
    <property type="entry name" value="Transket_pyr"/>
    <property type="match status" value="1"/>
</dbReference>
<gene>
    <name evidence="2" type="ORF">AKJ09_01493</name>
</gene>
<dbReference type="Proteomes" id="UP000064967">
    <property type="component" value="Chromosome"/>
</dbReference>
<organism evidence="2 3">
    <name type="scientific">Labilithrix luteola</name>
    <dbReference type="NCBI Taxonomy" id="1391654"/>
    <lineage>
        <taxon>Bacteria</taxon>
        <taxon>Pseudomonadati</taxon>
        <taxon>Myxococcota</taxon>
        <taxon>Polyangia</taxon>
        <taxon>Polyangiales</taxon>
        <taxon>Labilitrichaceae</taxon>
        <taxon>Labilithrix</taxon>
    </lineage>
</organism>
<dbReference type="SUPFAM" id="SSF52922">
    <property type="entry name" value="TK C-terminal domain-like"/>
    <property type="match status" value="1"/>
</dbReference>